<reference evidence="1 2" key="1">
    <citation type="submission" date="2016-10" db="EMBL/GenBank/DDBJ databases">
        <authorList>
            <person name="de Groot N.N."/>
        </authorList>
    </citation>
    <scope>NUCLEOTIDE SEQUENCE [LARGE SCALE GENOMIC DNA]</scope>
    <source>
        <strain evidence="1 2">ASO4-2</strain>
    </source>
</reference>
<dbReference type="EMBL" id="FMXO01000005">
    <property type="protein sequence ID" value="SDB23188.1"/>
    <property type="molecule type" value="Genomic_DNA"/>
</dbReference>
<dbReference type="RefSeq" id="WP_092118417.1">
    <property type="nucleotide sequence ID" value="NZ_FMXO01000005.1"/>
</dbReference>
<evidence type="ECO:0000313" key="1">
    <source>
        <dbReference type="EMBL" id="SDB23188.1"/>
    </source>
</evidence>
<proteinExistence type="predicted"/>
<name>A0A1G6BRF5_9BACT</name>
<accession>A0A1G6BRF5</accession>
<dbReference type="Proteomes" id="UP000198771">
    <property type="component" value="Unassembled WGS sequence"/>
</dbReference>
<sequence length="64" mass="7435">MSDVKMTEPIKQAVSWIDTERRESAKSMTMLLDEAATRFNLGPQDWQFLRRLFVDSDSVESEPN</sequence>
<organism evidence="1 2">
    <name type="scientific">Desulfonatronum thiosulfatophilum</name>
    <dbReference type="NCBI Taxonomy" id="617002"/>
    <lineage>
        <taxon>Bacteria</taxon>
        <taxon>Pseudomonadati</taxon>
        <taxon>Thermodesulfobacteriota</taxon>
        <taxon>Desulfovibrionia</taxon>
        <taxon>Desulfovibrionales</taxon>
        <taxon>Desulfonatronaceae</taxon>
        <taxon>Desulfonatronum</taxon>
    </lineage>
</organism>
<evidence type="ECO:0000313" key="2">
    <source>
        <dbReference type="Proteomes" id="UP000198771"/>
    </source>
</evidence>
<keyword evidence="2" id="KW-1185">Reference proteome</keyword>
<dbReference type="AlphaFoldDB" id="A0A1G6BRF5"/>
<dbReference type="STRING" id="617002.SAMN05660653_01137"/>
<dbReference type="OrthoDB" id="5422828at2"/>
<gene>
    <name evidence="1" type="ORF">SAMN05660653_01137</name>
</gene>
<protein>
    <submittedName>
        <fullName evidence="1">Uncharacterized protein</fullName>
    </submittedName>
</protein>